<comment type="subcellular location">
    <subcellularLocation>
        <location evidence="1">Cell membrane</location>
        <topology evidence="1">Multi-pass membrane protein</topology>
    </subcellularLocation>
</comment>
<evidence type="ECO:0000256" key="4">
    <source>
        <dbReference type="ARBA" id="ARBA00022692"/>
    </source>
</evidence>
<feature type="domain" description="YetF C-terminal" evidence="9">
    <location>
        <begin position="79"/>
        <end position="148"/>
    </location>
</feature>
<evidence type="ECO:0000313" key="10">
    <source>
        <dbReference type="EMBL" id="SHG48572.1"/>
    </source>
</evidence>
<feature type="transmembrane region" description="Helical" evidence="8">
    <location>
        <begin position="30"/>
        <end position="50"/>
    </location>
</feature>
<evidence type="ECO:0000256" key="2">
    <source>
        <dbReference type="ARBA" id="ARBA00006448"/>
    </source>
</evidence>
<dbReference type="InterPro" id="IPR023090">
    <property type="entry name" value="UPF0702_alpha/beta_dom_sf"/>
</dbReference>
<dbReference type="PANTHER" id="PTHR34582:SF6">
    <property type="entry name" value="UPF0702 TRANSMEMBRANE PROTEIN YCAP"/>
    <property type="match status" value="1"/>
</dbReference>
<gene>
    <name evidence="10" type="ORF">SAMN02745221_00312</name>
</gene>
<evidence type="ECO:0000256" key="3">
    <source>
        <dbReference type="ARBA" id="ARBA00022475"/>
    </source>
</evidence>
<keyword evidence="4 8" id="KW-0812">Transmembrane</keyword>
<dbReference type="Pfam" id="PF04239">
    <property type="entry name" value="DUF421"/>
    <property type="match status" value="1"/>
</dbReference>
<dbReference type="OrthoDB" id="1682423at2"/>
<keyword evidence="3" id="KW-1003">Cell membrane</keyword>
<dbReference type="Proteomes" id="UP000242329">
    <property type="component" value="Unassembled WGS sequence"/>
</dbReference>
<dbReference type="RefSeq" id="WP_073089244.1">
    <property type="nucleotide sequence ID" value="NZ_FQWY01000004.1"/>
</dbReference>
<evidence type="ECO:0000256" key="8">
    <source>
        <dbReference type="SAM" id="Phobius"/>
    </source>
</evidence>
<protein>
    <submittedName>
        <fullName evidence="10">Uncharacterized membrane protein YcaP, DUF421 family</fullName>
    </submittedName>
</protein>
<comment type="similarity">
    <text evidence="2">Belongs to the UPF0702 family.</text>
</comment>
<evidence type="ECO:0000313" key="11">
    <source>
        <dbReference type="Proteomes" id="UP000242329"/>
    </source>
</evidence>
<keyword evidence="11" id="KW-1185">Reference proteome</keyword>
<dbReference type="Gene3D" id="3.30.240.20">
    <property type="entry name" value="bsu07140 like domains"/>
    <property type="match status" value="1"/>
</dbReference>
<evidence type="ECO:0000256" key="6">
    <source>
        <dbReference type="ARBA" id="ARBA00023136"/>
    </source>
</evidence>
<accession>A0A1M5K6Y4</accession>
<evidence type="ECO:0000259" key="9">
    <source>
        <dbReference type="Pfam" id="PF04239"/>
    </source>
</evidence>
<feature type="transmembrane region" description="Helical" evidence="8">
    <location>
        <begin position="6"/>
        <end position="23"/>
    </location>
</feature>
<proteinExistence type="inferred from homology"/>
<reference evidence="11" key="1">
    <citation type="submission" date="2016-11" db="EMBL/GenBank/DDBJ databases">
        <authorList>
            <person name="Varghese N."/>
            <person name="Submissions S."/>
        </authorList>
    </citation>
    <scope>NUCLEOTIDE SEQUENCE [LARGE SCALE GENOMIC DNA]</scope>
    <source>
        <strain evidence="11">DSM 11003</strain>
    </source>
</reference>
<dbReference type="PANTHER" id="PTHR34582">
    <property type="entry name" value="UPF0702 TRANSMEMBRANE PROTEIN YCAP"/>
    <property type="match status" value="1"/>
</dbReference>
<name>A0A1M5K6Y4_9FIRM</name>
<evidence type="ECO:0000256" key="7">
    <source>
        <dbReference type="SAM" id="Coils"/>
    </source>
</evidence>
<dbReference type="STRING" id="1123382.SAMN02745221_00312"/>
<feature type="transmembrane region" description="Helical" evidence="8">
    <location>
        <begin position="56"/>
        <end position="78"/>
    </location>
</feature>
<keyword evidence="7" id="KW-0175">Coiled coil</keyword>
<feature type="coiled-coil region" evidence="7">
    <location>
        <begin position="199"/>
        <end position="226"/>
    </location>
</feature>
<dbReference type="GO" id="GO:0005886">
    <property type="term" value="C:plasma membrane"/>
    <property type="evidence" value="ECO:0007669"/>
    <property type="project" value="UniProtKB-SubCell"/>
</dbReference>
<dbReference type="InterPro" id="IPR007353">
    <property type="entry name" value="DUF421"/>
</dbReference>
<evidence type="ECO:0000256" key="5">
    <source>
        <dbReference type="ARBA" id="ARBA00022989"/>
    </source>
</evidence>
<keyword evidence="5 8" id="KW-1133">Transmembrane helix</keyword>
<keyword evidence="6 8" id="KW-0472">Membrane</keyword>
<sequence length="247" mass="28205">MLSFVLKAAIMYFMALIMIRLLGKRALGELGPFDFVVMTGVGHTVVSVALDKSIPFYEGVVILFTLALLEYMVGYAALKNQKLSHIITGKPVILIDNGRIIKENLRREKFNIDDLMQELRKQGIKNIDEVEKGILEPCGGFSVLLKDEDEPVSRRDLGIKEARRRDIPTFGEFSRGELFALLEEEEKEVRPEIKLHEFLDKILLKLENIEERLYRLESKSEDGKNRIDAVIKTNDKGRIEDETAPDI</sequence>
<dbReference type="AlphaFoldDB" id="A0A1M5K6Y4"/>
<dbReference type="EMBL" id="FQWY01000004">
    <property type="protein sequence ID" value="SHG48572.1"/>
    <property type="molecule type" value="Genomic_DNA"/>
</dbReference>
<evidence type="ECO:0000256" key="1">
    <source>
        <dbReference type="ARBA" id="ARBA00004651"/>
    </source>
</evidence>
<organism evidence="10 11">
    <name type="scientific">Thermosyntropha lipolytica DSM 11003</name>
    <dbReference type="NCBI Taxonomy" id="1123382"/>
    <lineage>
        <taxon>Bacteria</taxon>
        <taxon>Bacillati</taxon>
        <taxon>Bacillota</taxon>
        <taxon>Clostridia</taxon>
        <taxon>Eubacteriales</taxon>
        <taxon>Syntrophomonadaceae</taxon>
        <taxon>Thermosyntropha</taxon>
    </lineage>
</organism>